<dbReference type="GO" id="GO:0003700">
    <property type="term" value="F:DNA-binding transcription factor activity"/>
    <property type="evidence" value="ECO:0007669"/>
    <property type="project" value="InterPro"/>
</dbReference>
<dbReference type="PANTHER" id="PTHR30126">
    <property type="entry name" value="HTH-TYPE TRANSCRIPTIONAL REGULATOR"/>
    <property type="match status" value="1"/>
</dbReference>
<dbReference type="Gene3D" id="3.40.190.290">
    <property type="match status" value="1"/>
</dbReference>
<dbReference type="SUPFAM" id="SSF46785">
    <property type="entry name" value="Winged helix' DNA-binding domain"/>
    <property type="match status" value="1"/>
</dbReference>
<dbReference type="KEGG" id="dgg:DGI_1180"/>
<dbReference type="HOGENOM" id="CLU_039613_6_1_7"/>
<keyword evidence="2" id="KW-0805">Transcription regulation</keyword>
<dbReference type="InterPro" id="IPR000847">
    <property type="entry name" value="LysR_HTH_N"/>
</dbReference>
<comment type="similarity">
    <text evidence="1">Belongs to the LysR transcriptional regulatory family.</text>
</comment>
<dbReference type="STRING" id="1121448.DGI_1180"/>
<dbReference type="Pfam" id="PF00126">
    <property type="entry name" value="HTH_1"/>
    <property type="match status" value="1"/>
</dbReference>
<keyword evidence="4" id="KW-0804">Transcription</keyword>
<evidence type="ECO:0000256" key="1">
    <source>
        <dbReference type="ARBA" id="ARBA00009437"/>
    </source>
</evidence>
<dbReference type="Pfam" id="PF03466">
    <property type="entry name" value="LysR_substrate"/>
    <property type="match status" value="1"/>
</dbReference>
<feature type="domain" description="HTH lysR-type" evidence="5">
    <location>
        <begin position="1"/>
        <end position="58"/>
    </location>
</feature>
<dbReference type="CDD" id="cd05466">
    <property type="entry name" value="PBP2_LTTR_substrate"/>
    <property type="match status" value="1"/>
</dbReference>
<dbReference type="PATRIC" id="fig|1121448.10.peg.1175"/>
<dbReference type="EMBL" id="CP006585">
    <property type="protein sequence ID" value="AGW13041.1"/>
    <property type="molecule type" value="Genomic_DNA"/>
</dbReference>
<name>T2GA90_MEGG1</name>
<accession>T2GA90</accession>
<dbReference type="PRINTS" id="PR00039">
    <property type="entry name" value="HTHLYSR"/>
</dbReference>
<dbReference type="InterPro" id="IPR036388">
    <property type="entry name" value="WH-like_DNA-bd_sf"/>
</dbReference>
<dbReference type="FunFam" id="1.10.10.10:FF:000001">
    <property type="entry name" value="LysR family transcriptional regulator"/>
    <property type="match status" value="1"/>
</dbReference>
<dbReference type="eggNOG" id="COG0583">
    <property type="taxonomic scope" value="Bacteria"/>
</dbReference>
<evidence type="ECO:0000259" key="5">
    <source>
        <dbReference type="PROSITE" id="PS50931"/>
    </source>
</evidence>
<dbReference type="InterPro" id="IPR005119">
    <property type="entry name" value="LysR_subst-bd"/>
</dbReference>
<organism evidence="6 7">
    <name type="scientific">Megalodesulfovibrio gigas (strain ATCC 19364 / DSM 1382 / NCIMB 9332 / VKM B-1759)</name>
    <name type="common">Desulfovibrio gigas</name>
    <dbReference type="NCBI Taxonomy" id="1121448"/>
    <lineage>
        <taxon>Bacteria</taxon>
        <taxon>Pseudomonadati</taxon>
        <taxon>Thermodesulfobacteriota</taxon>
        <taxon>Desulfovibrionia</taxon>
        <taxon>Desulfovibrionales</taxon>
        <taxon>Desulfovibrionaceae</taxon>
        <taxon>Megalodesulfovibrio</taxon>
    </lineage>
</organism>
<evidence type="ECO:0000313" key="7">
    <source>
        <dbReference type="Proteomes" id="UP000016587"/>
    </source>
</evidence>
<dbReference type="GO" id="GO:0000976">
    <property type="term" value="F:transcription cis-regulatory region binding"/>
    <property type="evidence" value="ECO:0007669"/>
    <property type="project" value="TreeGrafter"/>
</dbReference>
<evidence type="ECO:0000256" key="2">
    <source>
        <dbReference type="ARBA" id="ARBA00023015"/>
    </source>
</evidence>
<dbReference type="PROSITE" id="PS50931">
    <property type="entry name" value="HTH_LYSR"/>
    <property type="match status" value="1"/>
</dbReference>
<dbReference type="AlphaFoldDB" id="T2GA90"/>
<dbReference type="Proteomes" id="UP000016587">
    <property type="component" value="Chromosome"/>
</dbReference>
<reference evidence="7" key="2">
    <citation type="submission" date="2013-07" db="EMBL/GenBank/DDBJ databases">
        <authorList>
            <person name="Morais-Silva F.O."/>
            <person name="Rezende A.M."/>
            <person name="Pimentel C."/>
            <person name="Resende D.M."/>
            <person name="Santos C.I."/>
            <person name="Clemente C."/>
            <person name="de Oliveira L.M."/>
            <person name="da Silva S.M."/>
            <person name="Costa D.A."/>
            <person name="Varela-Raposo A."/>
            <person name="Horacio E.C.A."/>
            <person name="Matos M."/>
            <person name="Flores O."/>
            <person name="Ruiz J.C."/>
            <person name="Rodrigues-Pousada C."/>
        </authorList>
    </citation>
    <scope>NUCLEOTIDE SEQUENCE [LARGE SCALE GENOMIC DNA]</scope>
    <source>
        <strain evidence="7">ATCC 19364 / DSM 1382 / NCIMB 9332 / VKM B-1759</strain>
    </source>
</reference>
<dbReference type="Gene3D" id="1.10.10.10">
    <property type="entry name" value="Winged helix-like DNA-binding domain superfamily/Winged helix DNA-binding domain"/>
    <property type="match status" value="1"/>
</dbReference>
<keyword evidence="3" id="KW-0238">DNA-binding</keyword>
<proteinExistence type="inferred from homology"/>
<evidence type="ECO:0000313" key="6">
    <source>
        <dbReference type="EMBL" id="AGW13041.1"/>
    </source>
</evidence>
<sequence>MELYQLRSFVAVAREGALTRAAEKVYASQSAVSGHIKSLEDELGVHLFRRTAKGMELTPAGRQLLDKAATILETAESLTREAASLRDEVRGVLRVSVNTDFSYLRLASIGRRLAARWPELEVHYLLTQSHLTPGLVQSGEVDLGFLFGNWSHKASEDMRFVELDTTPLRIIGPVDWTEQLAKADLQEIMHLPWITNPTTCPHFEVTRRVFAEHNLSPKVAGVTDSEDVLVELASQGMGVTVVKESDALTHAAAGRVCMWPHVFSTLPLSLAVLSQRMQEPAPKAFLDEAIAVWKEEAPATPHSSCAR</sequence>
<dbReference type="PANTHER" id="PTHR30126:SF40">
    <property type="entry name" value="HTH-TYPE TRANSCRIPTIONAL REGULATOR GLTR"/>
    <property type="match status" value="1"/>
</dbReference>
<reference evidence="6 7" key="1">
    <citation type="journal article" date="2013" name="J. Bacteriol.">
        <title>Roles of HynAB and Ech, the only two hydrogenases found in the model sulfate reducer Desulfovibrio gigas.</title>
        <authorList>
            <person name="Morais-Silva F.O."/>
            <person name="Santos C.I."/>
            <person name="Rodrigues R."/>
            <person name="Pereira I.A."/>
            <person name="Rodrigues-Pousada C."/>
        </authorList>
    </citation>
    <scope>NUCLEOTIDE SEQUENCE [LARGE SCALE GENOMIC DNA]</scope>
    <source>
        <strain evidence="7">ATCC 19364 / DSM 1382 / NCIMB 9332 / VKM B-1759</strain>
    </source>
</reference>
<gene>
    <name evidence="6" type="ORF">DGI_1180</name>
</gene>
<evidence type="ECO:0000256" key="3">
    <source>
        <dbReference type="ARBA" id="ARBA00023125"/>
    </source>
</evidence>
<dbReference type="SUPFAM" id="SSF53850">
    <property type="entry name" value="Periplasmic binding protein-like II"/>
    <property type="match status" value="1"/>
</dbReference>
<keyword evidence="7" id="KW-1185">Reference proteome</keyword>
<evidence type="ECO:0000256" key="4">
    <source>
        <dbReference type="ARBA" id="ARBA00023163"/>
    </source>
</evidence>
<dbReference type="InterPro" id="IPR036390">
    <property type="entry name" value="WH_DNA-bd_sf"/>
</dbReference>
<protein>
    <submittedName>
        <fullName evidence="6">Putative LysR substrate-binding protein</fullName>
    </submittedName>
</protein>